<organism evidence="2 3">
    <name type="scientific">candidate division WS5 bacterium</name>
    <dbReference type="NCBI Taxonomy" id="2093353"/>
    <lineage>
        <taxon>Bacteria</taxon>
        <taxon>candidate division WS5</taxon>
    </lineage>
</organism>
<dbReference type="Pfam" id="PF00657">
    <property type="entry name" value="Lipase_GDSL"/>
    <property type="match status" value="1"/>
</dbReference>
<dbReference type="AlphaFoldDB" id="A0A419DCR1"/>
<dbReference type="InterPro" id="IPR001087">
    <property type="entry name" value="GDSL"/>
</dbReference>
<name>A0A419DCR1_9BACT</name>
<dbReference type="GO" id="GO:0016788">
    <property type="term" value="F:hydrolase activity, acting on ester bonds"/>
    <property type="evidence" value="ECO:0007669"/>
    <property type="project" value="InterPro"/>
</dbReference>
<dbReference type="InterPro" id="IPR036514">
    <property type="entry name" value="SGNH_hydro_sf"/>
</dbReference>
<protein>
    <submittedName>
        <fullName evidence="2">SGNH/GDSL hydrolase family protein</fullName>
    </submittedName>
</protein>
<keyword evidence="1" id="KW-1133">Transmembrane helix</keyword>
<evidence type="ECO:0000313" key="3">
    <source>
        <dbReference type="Proteomes" id="UP000285655"/>
    </source>
</evidence>
<comment type="caution">
    <text evidence="2">The sequence shown here is derived from an EMBL/GenBank/DDBJ whole genome shotgun (WGS) entry which is preliminary data.</text>
</comment>
<accession>A0A419DCR1</accession>
<dbReference type="EMBL" id="QZJW01000037">
    <property type="protein sequence ID" value="RJO60857.1"/>
    <property type="molecule type" value="Genomic_DNA"/>
</dbReference>
<keyword evidence="2" id="KW-0378">Hydrolase</keyword>
<dbReference type="CDD" id="cd00229">
    <property type="entry name" value="SGNH_hydrolase"/>
    <property type="match status" value="1"/>
</dbReference>
<dbReference type="SUPFAM" id="SSF52266">
    <property type="entry name" value="SGNH hydrolase"/>
    <property type="match status" value="1"/>
</dbReference>
<sequence length="342" mass="39516">MLKLILKYILLILLSLIIAILTIEIGLRSIQGWFFEAPDYLEYDKELGTYPRPFFKQTVGIGAYRNVIQHNSLGLRGPELKTTHKLRIVILGDSYTYGYGAENSGTIPSQLEWFLNVNGINAEVLNLGVGGYGTAQSFLRFQRLSYLKPDFVIYMFCDNDPLDNKEFIEGKKHPPLPKYHRSLIRVILRRYSIALQSYFQRKLLLEKPSPKPKWIFREERQNVGVRSKIDTEEQRLTTEYVNKIAELSDKIGAQFMISYINYCVNIKGHASLSPTTSVFNNLFKDQGYQTISAAERIEAYIQNWEKFRGEIPFMGHFSAFGYKPYAETLGKKIVESYNKKIN</sequence>
<feature type="transmembrane region" description="Helical" evidence="1">
    <location>
        <begin position="6"/>
        <end position="27"/>
    </location>
</feature>
<keyword evidence="1" id="KW-0812">Transmembrane</keyword>
<dbReference type="Gene3D" id="3.40.50.1110">
    <property type="entry name" value="SGNH hydrolase"/>
    <property type="match status" value="1"/>
</dbReference>
<gene>
    <name evidence="2" type="ORF">C4544_04240</name>
</gene>
<reference evidence="2 3" key="1">
    <citation type="journal article" date="2017" name="ISME J.">
        <title>Energy and carbon metabolisms in a deep terrestrial subsurface fluid microbial community.</title>
        <authorList>
            <person name="Momper L."/>
            <person name="Jungbluth S.P."/>
            <person name="Lee M.D."/>
            <person name="Amend J.P."/>
        </authorList>
    </citation>
    <scope>NUCLEOTIDE SEQUENCE [LARGE SCALE GENOMIC DNA]</scope>
    <source>
        <strain evidence="2">SURF_29</strain>
    </source>
</reference>
<evidence type="ECO:0000313" key="2">
    <source>
        <dbReference type="EMBL" id="RJO60857.1"/>
    </source>
</evidence>
<evidence type="ECO:0000256" key="1">
    <source>
        <dbReference type="SAM" id="Phobius"/>
    </source>
</evidence>
<dbReference type="Proteomes" id="UP000285655">
    <property type="component" value="Unassembled WGS sequence"/>
</dbReference>
<proteinExistence type="predicted"/>
<keyword evidence="1" id="KW-0472">Membrane</keyword>